<evidence type="ECO:0000256" key="2">
    <source>
        <dbReference type="ARBA" id="ARBA00022450"/>
    </source>
</evidence>
<dbReference type="InterPro" id="IPR009081">
    <property type="entry name" value="PP-bd_ACP"/>
</dbReference>
<dbReference type="Pfam" id="PF00550">
    <property type="entry name" value="PP-binding"/>
    <property type="match status" value="1"/>
</dbReference>
<keyword evidence="2 4" id="KW-0596">Phosphopantetheine</keyword>
<dbReference type="Proteomes" id="UP000243975">
    <property type="component" value="Unassembled WGS sequence"/>
</dbReference>
<evidence type="ECO:0000256" key="4">
    <source>
        <dbReference type="RuleBase" id="RU000722"/>
    </source>
</evidence>
<accession>A0A103YLZ5</accession>
<proteinExistence type="inferred from homology"/>
<keyword evidence="7" id="KW-1185">Reference proteome</keyword>
<dbReference type="SUPFAM" id="SSF47336">
    <property type="entry name" value="ACP-like"/>
    <property type="match status" value="1"/>
</dbReference>
<dbReference type="PROSITE" id="PS50075">
    <property type="entry name" value="CARRIER"/>
    <property type="match status" value="1"/>
</dbReference>
<dbReference type="InterPro" id="IPR036736">
    <property type="entry name" value="ACP-like_sf"/>
</dbReference>
<dbReference type="PANTHER" id="PTHR20863">
    <property type="entry name" value="ACYL CARRIER PROTEIN"/>
    <property type="match status" value="1"/>
</dbReference>
<sequence>MRHGSSHSHTVTESTDFQKDLSLDSLDRVELVMAFAQEFSIEIPDEQADKLKCCADVANYIKFNVKGSSSSSSRTTGFAAVFLNLEKEFFIIIRSLLFLTDSYRYRTIMLYQNIILNAINQVLTSICYNEYTMMKFVYRILLPRIDFFQ</sequence>
<protein>
    <recommendedName>
        <fullName evidence="4">Acyl carrier protein</fullName>
    </recommendedName>
</protein>
<name>A0A103YLZ5_CYNCS</name>
<keyword evidence="4" id="KW-0275">Fatty acid biosynthesis</keyword>
<feature type="domain" description="Carrier" evidence="5">
    <location>
        <begin position="1"/>
        <end position="65"/>
    </location>
</feature>
<dbReference type="Gramene" id="KVI11519">
    <property type="protein sequence ID" value="KVI11519"/>
    <property type="gene ID" value="Ccrd_010067"/>
</dbReference>
<evidence type="ECO:0000313" key="7">
    <source>
        <dbReference type="Proteomes" id="UP000243975"/>
    </source>
</evidence>
<comment type="similarity">
    <text evidence="1">Belongs to the acyl carrier protein (ACP) family.</text>
</comment>
<reference evidence="6 7" key="1">
    <citation type="journal article" date="2016" name="Sci. Rep.">
        <title>The genome sequence of the outbreeding globe artichoke constructed de novo incorporating a phase-aware low-pass sequencing strategy of F1 progeny.</title>
        <authorList>
            <person name="Scaglione D."/>
            <person name="Reyes-Chin-Wo S."/>
            <person name="Acquadro A."/>
            <person name="Froenicke L."/>
            <person name="Portis E."/>
            <person name="Beitel C."/>
            <person name="Tirone M."/>
            <person name="Mauro R."/>
            <person name="Lo Monaco A."/>
            <person name="Mauromicale G."/>
            <person name="Faccioli P."/>
            <person name="Cattivelli L."/>
            <person name="Rieseberg L."/>
            <person name="Michelmore R."/>
            <person name="Lanteri S."/>
        </authorList>
    </citation>
    <scope>NUCLEOTIDE SEQUENCE [LARGE SCALE GENOMIC DNA]</scope>
    <source>
        <strain evidence="6">2C</strain>
    </source>
</reference>
<evidence type="ECO:0000256" key="3">
    <source>
        <dbReference type="ARBA" id="ARBA00022553"/>
    </source>
</evidence>
<keyword evidence="4" id="KW-0276">Fatty acid metabolism</keyword>
<dbReference type="EMBL" id="LEKV01000096">
    <property type="protein sequence ID" value="KVI11519.1"/>
    <property type="molecule type" value="Genomic_DNA"/>
</dbReference>
<dbReference type="AlphaFoldDB" id="A0A103YLZ5"/>
<keyword evidence="3" id="KW-0597">Phosphoprotein</keyword>
<dbReference type="GO" id="GO:0005739">
    <property type="term" value="C:mitochondrion"/>
    <property type="evidence" value="ECO:0007669"/>
    <property type="project" value="TreeGrafter"/>
</dbReference>
<keyword evidence="4" id="KW-0443">Lipid metabolism</keyword>
<gene>
    <name evidence="6" type="ORF">Ccrd_010067</name>
</gene>
<dbReference type="InterPro" id="IPR003231">
    <property type="entry name" value="ACP"/>
</dbReference>
<dbReference type="GO" id="GO:0000036">
    <property type="term" value="F:acyl carrier activity"/>
    <property type="evidence" value="ECO:0007669"/>
    <property type="project" value="TreeGrafter"/>
</dbReference>
<dbReference type="STRING" id="59895.A0A103YLZ5"/>
<evidence type="ECO:0000313" key="6">
    <source>
        <dbReference type="EMBL" id="KVI11519.1"/>
    </source>
</evidence>
<dbReference type="Gene3D" id="1.10.1200.10">
    <property type="entry name" value="ACP-like"/>
    <property type="match status" value="1"/>
</dbReference>
<dbReference type="GO" id="GO:0000035">
    <property type="term" value="F:acyl binding"/>
    <property type="evidence" value="ECO:0007669"/>
    <property type="project" value="TreeGrafter"/>
</dbReference>
<dbReference type="PANTHER" id="PTHR20863:SF60">
    <property type="entry name" value="ACYL CARRIER PROTEIN 3, MITOCHONDRIAL"/>
    <property type="match status" value="1"/>
</dbReference>
<comment type="function">
    <text evidence="4">Carrier of the growing fatty acid chain in fatty acid biosynthesis.</text>
</comment>
<comment type="caution">
    <text evidence="6">The sequence shown here is derived from an EMBL/GenBank/DDBJ whole genome shotgun (WGS) entry which is preliminary data.</text>
</comment>
<evidence type="ECO:0000256" key="1">
    <source>
        <dbReference type="ARBA" id="ARBA00010930"/>
    </source>
</evidence>
<organism evidence="6 7">
    <name type="scientific">Cynara cardunculus var. scolymus</name>
    <name type="common">Globe artichoke</name>
    <name type="synonym">Cynara scolymus</name>
    <dbReference type="NCBI Taxonomy" id="59895"/>
    <lineage>
        <taxon>Eukaryota</taxon>
        <taxon>Viridiplantae</taxon>
        <taxon>Streptophyta</taxon>
        <taxon>Embryophyta</taxon>
        <taxon>Tracheophyta</taxon>
        <taxon>Spermatophyta</taxon>
        <taxon>Magnoliopsida</taxon>
        <taxon>eudicotyledons</taxon>
        <taxon>Gunneridae</taxon>
        <taxon>Pentapetalae</taxon>
        <taxon>asterids</taxon>
        <taxon>campanulids</taxon>
        <taxon>Asterales</taxon>
        <taxon>Asteraceae</taxon>
        <taxon>Carduoideae</taxon>
        <taxon>Cardueae</taxon>
        <taxon>Carduinae</taxon>
        <taxon>Cynara</taxon>
    </lineage>
</organism>
<evidence type="ECO:0000259" key="5">
    <source>
        <dbReference type="PROSITE" id="PS50075"/>
    </source>
</evidence>
<keyword evidence="4" id="KW-0444">Lipid biosynthesis</keyword>